<proteinExistence type="predicted"/>
<dbReference type="Proteomes" id="UP001430647">
    <property type="component" value="Unassembled WGS sequence"/>
</dbReference>
<keyword evidence="4" id="KW-1185">Reference proteome</keyword>
<name>A0AAU8I1I1_9XANT</name>
<organism evidence="3">
    <name type="scientific">Xanthomonas indica</name>
    <dbReference type="NCBI Taxonomy" id="2912242"/>
    <lineage>
        <taxon>Bacteria</taxon>
        <taxon>Pseudomonadati</taxon>
        <taxon>Pseudomonadota</taxon>
        <taxon>Gammaproteobacteria</taxon>
        <taxon>Lysobacterales</taxon>
        <taxon>Lysobacteraceae</taxon>
        <taxon>Xanthomonas</taxon>
    </lineage>
</organism>
<evidence type="ECO:0000313" key="2">
    <source>
        <dbReference type="EMBL" id="MCI2260776.1"/>
    </source>
</evidence>
<evidence type="ECO:0008006" key="5">
    <source>
        <dbReference type="Google" id="ProtNLM"/>
    </source>
</evidence>
<dbReference type="AlphaFoldDB" id="A0AAU8I1I1"/>
<dbReference type="EMBL" id="JAKJPQ010000003">
    <property type="protein sequence ID" value="MCI2260776.1"/>
    <property type="molecule type" value="Genomic_DNA"/>
</dbReference>
<evidence type="ECO:0000313" key="4">
    <source>
        <dbReference type="Proteomes" id="UP001430647"/>
    </source>
</evidence>
<evidence type="ECO:0000313" key="3">
    <source>
        <dbReference type="EMBL" id="XCI79273.1"/>
    </source>
</evidence>
<keyword evidence="1" id="KW-0732">Signal</keyword>
<protein>
    <recommendedName>
        <fullName evidence="5">Secreted protein</fullName>
    </recommendedName>
</protein>
<accession>A0AAU8I1I1</accession>
<dbReference type="EMBL" id="CP131914">
    <property type="protein sequence ID" value="XCI79273.1"/>
    <property type="molecule type" value="Genomic_DNA"/>
</dbReference>
<feature type="chain" id="PRO_5043717310" description="Secreted protein" evidence="1">
    <location>
        <begin position="23"/>
        <end position="146"/>
    </location>
</feature>
<sequence>MDVMQRAAAGLLLIAVSATVFAQTRSAVGRGVERVNPQRNVAPIPRLDCRKLLANDPRPWTHAYCEHVDFSMQDSLAHTFGRPRPSQIQLDIPALGTAEARAADVSCSEGRVIRKVGNGWEQALDRDRNYLRCRPSVELPSGFIGR</sequence>
<feature type="signal peptide" evidence="1">
    <location>
        <begin position="1"/>
        <end position="22"/>
    </location>
</feature>
<reference evidence="2 4" key="1">
    <citation type="journal article" date="2022" name="Curr. Microbiol.">
        <title>Xanthomonas indica sp. nov., a Novel Member of Non-Pathogenic Xanthomonas Community from Healthy Rice Seeds.</title>
        <authorList>
            <person name="Rana R."/>
            <person name="Madhavan V.N."/>
            <person name="Saroha T."/>
            <person name="Bansal K."/>
            <person name="Kaur A."/>
            <person name="Sonti R.V."/>
            <person name="Patel H.K."/>
            <person name="Patil P.B."/>
        </authorList>
    </citation>
    <scope>NUCLEOTIDE SEQUENCE [LARGE SCALE GENOMIC DNA]</scope>
    <source>
        <strain evidence="2 4">PPL560</strain>
    </source>
</reference>
<reference evidence="3" key="3">
    <citation type="submission" date="2023-08" db="EMBL/GenBank/DDBJ databases">
        <title>Complete genome sequence of Xanthomonas indica.</title>
        <authorList>
            <person name="Patil P.B."/>
            <person name="Rana R."/>
        </authorList>
    </citation>
    <scope>NUCLEOTIDE SEQUENCE</scope>
    <source>
        <strain evidence="3">PPL560</strain>
    </source>
</reference>
<reference evidence="2" key="2">
    <citation type="submission" date="2022-01" db="EMBL/GenBank/DDBJ databases">
        <authorList>
            <person name="Rana R."/>
            <person name="Patil P.B."/>
        </authorList>
    </citation>
    <scope>NUCLEOTIDE SEQUENCE</scope>
    <source>
        <strain evidence="2">PPL560</strain>
    </source>
</reference>
<dbReference type="RefSeq" id="WP_242158800.1">
    <property type="nucleotide sequence ID" value="NZ_CP131914.1"/>
</dbReference>
<evidence type="ECO:0000256" key="1">
    <source>
        <dbReference type="SAM" id="SignalP"/>
    </source>
</evidence>
<dbReference type="KEGG" id="xin:Q7W82_13365"/>
<gene>
    <name evidence="2" type="ORF">L3V74_04400</name>
    <name evidence="3" type="ORF">Q7W82_13365</name>
</gene>